<reference evidence="11" key="1">
    <citation type="journal article" date="2012" name="Nature">
        <title>A physical, genetic and functional sequence assembly of the barley genome.</title>
        <authorList>
            <consortium name="The International Barley Genome Sequencing Consortium"/>
            <person name="Mayer K.F."/>
            <person name="Waugh R."/>
            <person name="Brown J.W."/>
            <person name="Schulman A."/>
            <person name="Langridge P."/>
            <person name="Platzer M."/>
            <person name="Fincher G.B."/>
            <person name="Muehlbauer G.J."/>
            <person name="Sato K."/>
            <person name="Close T.J."/>
            <person name="Wise R.P."/>
            <person name="Stein N."/>
        </authorList>
    </citation>
    <scope>NUCLEOTIDE SEQUENCE [LARGE SCALE GENOMIC DNA]</scope>
    <source>
        <strain evidence="11">cv. Morex</strain>
    </source>
</reference>
<name>A0A8I6Z7N2_HORVV</name>
<feature type="domain" description="EamA" evidence="9">
    <location>
        <begin position="110"/>
        <end position="211"/>
    </location>
</feature>
<evidence type="ECO:0000256" key="2">
    <source>
        <dbReference type="ARBA" id="ARBA00007635"/>
    </source>
</evidence>
<feature type="region of interest" description="Disordered" evidence="7">
    <location>
        <begin position="25"/>
        <end position="91"/>
    </location>
</feature>
<evidence type="ECO:0000259" key="9">
    <source>
        <dbReference type="Pfam" id="PF00892"/>
    </source>
</evidence>
<dbReference type="Gramene" id="HORVU.MOREX.r3.7HG0658300.1">
    <property type="protein sequence ID" value="HORVU.MOREX.r3.7HG0658300.1"/>
    <property type="gene ID" value="HORVU.MOREX.r3.7HG0658300"/>
</dbReference>
<dbReference type="AlphaFoldDB" id="A0A8I6Z7N2"/>
<dbReference type="InterPro" id="IPR000620">
    <property type="entry name" value="EamA_dom"/>
</dbReference>
<feature type="transmembrane region" description="Helical" evidence="8">
    <location>
        <begin position="105"/>
        <end position="124"/>
    </location>
</feature>
<dbReference type="EnsemblPlants" id="HORVU.MOREX.r3.7HG0658300.1">
    <property type="protein sequence ID" value="HORVU.MOREX.r3.7HG0658300.1"/>
    <property type="gene ID" value="HORVU.MOREX.r3.7HG0658300"/>
</dbReference>
<feature type="compositionally biased region" description="Basic and acidic residues" evidence="7">
    <location>
        <begin position="53"/>
        <end position="66"/>
    </location>
</feature>
<feature type="transmembrane region" description="Helical" evidence="8">
    <location>
        <begin position="136"/>
        <end position="154"/>
    </location>
</feature>
<feature type="transmembrane region" description="Helical" evidence="8">
    <location>
        <begin position="192"/>
        <end position="212"/>
    </location>
</feature>
<reference evidence="10" key="2">
    <citation type="submission" date="2020-10" db="EMBL/GenBank/DDBJ databases">
        <authorList>
            <person name="Scholz U."/>
            <person name="Mascher M."/>
            <person name="Fiebig A."/>
        </authorList>
    </citation>
    <scope>NUCLEOTIDE SEQUENCE [LARGE SCALE GENOMIC DNA]</scope>
    <source>
        <strain evidence="10">cv. Morex</strain>
    </source>
</reference>
<feature type="transmembrane region" description="Helical" evidence="8">
    <location>
        <begin position="166"/>
        <end position="186"/>
    </location>
</feature>
<comment type="subcellular location">
    <subcellularLocation>
        <location evidence="1">Cell membrane</location>
        <topology evidence="1">Multi-pass membrane protein</topology>
    </subcellularLocation>
</comment>
<evidence type="ECO:0000256" key="8">
    <source>
        <dbReference type="SAM" id="Phobius"/>
    </source>
</evidence>
<evidence type="ECO:0000256" key="1">
    <source>
        <dbReference type="ARBA" id="ARBA00004651"/>
    </source>
</evidence>
<dbReference type="Proteomes" id="UP000011116">
    <property type="component" value="Chromosome 7H"/>
</dbReference>
<protein>
    <recommendedName>
        <fullName evidence="9">EamA domain-containing protein</fullName>
    </recommendedName>
</protein>
<evidence type="ECO:0000313" key="11">
    <source>
        <dbReference type="Proteomes" id="UP000011116"/>
    </source>
</evidence>
<evidence type="ECO:0000256" key="3">
    <source>
        <dbReference type="ARBA" id="ARBA00022475"/>
    </source>
</evidence>
<sequence length="218" mass="23507">MAPSHLRSPFPLLSYLPLPGSHTTPLPRRRHLFLPPSATPSGDTAPPPARRSSHPDKASGEGEWWRKAVPPGRAGPPAPSPRSRCRRPGGRPCGRRALRGGRPCHWCPALLNLLVLIFASTISIVKEAPTMLDPDLLNITRFTIAAIPFVLFLLKSIRDMQVVIRGVELGIWVTLAYLTQSIGLVTADAGRASSISALTVIIVPFLDGILGAEIPAYT</sequence>
<dbReference type="PANTHER" id="PTHR42920:SF7">
    <property type="entry name" value="EAMA DOMAIN-CONTAINING PROTEIN"/>
    <property type="match status" value="1"/>
</dbReference>
<evidence type="ECO:0000256" key="6">
    <source>
        <dbReference type="ARBA" id="ARBA00023136"/>
    </source>
</evidence>
<keyword evidence="5 8" id="KW-1133">Transmembrane helix</keyword>
<dbReference type="InterPro" id="IPR051258">
    <property type="entry name" value="Diverse_Substrate_Transporter"/>
</dbReference>
<reference evidence="10" key="3">
    <citation type="submission" date="2022-01" db="UniProtKB">
        <authorList>
            <consortium name="EnsemblPlants"/>
        </authorList>
    </citation>
    <scope>IDENTIFICATION</scope>
    <source>
        <strain evidence="10">subsp. vulgare</strain>
    </source>
</reference>
<evidence type="ECO:0000256" key="4">
    <source>
        <dbReference type="ARBA" id="ARBA00022692"/>
    </source>
</evidence>
<evidence type="ECO:0000256" key="7">
    <source>
        <dbReference type="SAM" id="MobiDB-lite"/>
    </source>
</evidence>
<organism evidence="10 11">
    <name type="scientific">Hordeum vulgare subsp. vulgare</name>
    <name type="common">Domesticated barley</name>
    <dbReference type="NCBI Taxonomy" id="112509"/>
    <lineage>
        <taxon>Eukaryota</taxon>
        <taxon>Viridiplantae</taxon>
        <taxon>Streptophyta</taxon>
        <taxon>Embryophyta</taxon>
        <taxon>Tracheophyta</taxon>
        <taxon>Spermatophyta</taxon>
        <taxon>Magnoliopsida</taxon>
        <taxon>Liliopsida</taxon>
        <taxon>Poales</taxon>
        <taxon>Poaceae</taxon>
        <taxon>BOP clade</taxon>
        <taxon>Pooideae</taxon>
        <taxon>Triticodae</taxon>
        <taxon>Triticeae</taxon>
        <taxon>Hordeinae</taxon>
        <taxon>Hordeum</taxon>
    </lineage>
</organism>
<evidence type="ECO:0000313" key="10">
    <source>
        <dbReference type="EnsemblPlants" id="HORVU.MOREX.r3.7HG0658300.1"/>
    </source>
</evidence>
<comment type="similarity">
    <text evidence="2">Belongs to the drug/metabolite transporter (DMT) superfamily. Plant drug/metabolite exporter (P-DME) (TC 2.A.7.4) family.</text>
</comment>
<dbReference type="Pfam" id="PF00892">
    <property type="entry name" value="EamA"/>
    <property type="match status" value="1"/>
</dbReference>
<keyword evidence="3" id="KW-1003">Cell membrane</keyword>
<keyword evidence="11" id="KW-1185">Reference proteome</keyword>
<dbReference type="GO" id="GO:0005886">
    <property type="term" value="C:plasma membrane"/>
    <property type="evidence" value="ECO:0007669"/>
    <property type="project" value="UniProtKB-SubCell"/>
</dbReference>
<keyword evidence="4 8" id="KW-0812">Transmembrane</keyword>
<proteinExistence type="inferred from homology"/>
<evidence type="ECO:0000256" key="5">
    <source>
        <dbReference type="ARBA" id="ARBA00022989"/>
    </source>
</evidence>
<keyword evidence="6 8" id="KW-0472">Membrane</keyword>
<dbReference type="PANTHER" id="PTHR42920">
    <property type="entry name" value="OS03G0707200 PROTEIN-RELATED"/>
    <property type="match status" value="1"/>
</dbReference>
<accession>A0A8I6Z7N2</accession>